<organism evidence="6 7">
    <name type="scientific">Maudiozyma saulgeensis</name>
    <dbReference type="NCBI Taxonomy" id="1789683"/>
    <lineage>
        <taxon>Eukaryota</taxon>
        <taxon>Fungi</taxon>
        <taxon>Dikarya</taxon>
        <taxon>Ascomycota</taxon>
        <taxon>Saccharomycotina</taxon>
        <taxon>Saccharomycetes</taxon>
        <taxon>Saccharomycetales</taxon>
        <taxon>Saccharomycetaceae</taxon>
        <taxon>Maudiozyma</taxon>
    </lineage>
</organism>
<dbReference type="PROSITE" id="PS00062">
    <property type="entry name" value="ALDOKETO_REDUCTASE_2"/>
    <property type="match status" value="1"/>
</dbReference>
<dbReference type="EMBL" id="FXLY01000004">
    <property type="protein sequence ID" value="SMN19545.1"/>
    <property type="molecule type" value="Genomic_DNA"/>
</dbReference>
<feature type="binding site" evidence="3">
    <location>
        <position position="117"/>
    </location>
    <ligand>
        <name>substrate</name>
    </ligand>
</feature>
<dbReference type="GO" id="GO:0016616">
    <property type="term" value="F:oxidoreductase activity, acting on the CH-OH group of donors, NAD or NADP as acceptor"/>
    <property type="evidence" value="ECO:0007669"/>
    <property type="project" value="UniProtKB-ARBA"/>
</dbReference>
<dbReference type="InterPro" id="IPR020471">
    <property type="entry name" value="AKR"/>
</dbReference>
<dbReference type="PANTHER" id="PTHR11732">
    <property type="entry name" value="ALDO/KETO REDUCTASE"/>
    <property type="match status" value="1"/>
</dbReference>
<dbReference type="FunFam" id="3.20.20.100:FF:000002">
    <property type="entry name" value="2,5-diketo-D-gluconic acid reductase A"/>
    <property type="match status" value="1"/>
</dbReference>
<protein>
    <submittedName>
        <fullName evidence="6">Similar to Saccharomyces cerevisiae YBR149W ARA1 NADP+ dependent arabinose dehydrogenase, involved in carbohydrate metabolism</fullName>
    </submittedName>
</protein>
<evidence type="ECO:0000256" key="4">
    <source>
        <dbReference type="PIRSR" id="PIRSR000097-3"/>
    </source>
</evidence>
<dbReference type="InterPro" id="IPR018170">
    <property type="entry name" value="Aldo/ket_reductase_CS"/>
</dbReference>
<feature type="domain" description="NADP-dependent oxidoreductase" evidence="5">
    <location>
        <begin position="22"/>
        <end position="299"/>
    </location>
</feature>
<dbReference type="Pfam" id="PF00248">
    <property type="entry name" value="Aldo_ket_red"/>
    <property type="match status" value="1"/>
</dbReference>
<dbReference type="AlphaFoldDB" id="A0A1X7R1L6"/>
<feature type="active site" description="Proton donor" evidence="2">
    <location>
        <position position="57"/>
    </location>
</feature>
<feature type="site" description="Lowers pKa of active site Tyr" evidence="4">
    <location>
        <position position="86"/>
    </location>
</feature>
<keyword evidence="7" id="KW-1185">Reference proteome</keyword>
<sequence length="327" mass="36858">MLHPQSTEISFKLNNGVSVPALGLGTASPADRYSETKEAVKAAIKAGYRHIDTAWCYGTEPYIGEALKELFQEGEIKRSDVFITTKVWPVYWDKVSESLDESLERLGIDYVDMFLHHWPLCYPKVEDLVNGISDLSRNPVDSMNNPIYDPKGDWLQTYKDMEKIYLDPSDHRVRSIGVSNYPVEYLQKVLNQCSVKPVVNQIEMHPRLPQLELNKFCHDHDILLTAYSPLGSNGAPNIKIPLVQELSKKYGASANDILISYHIRKGNLVIPRSLNAQRLATNVGFVFLSESDIHDLDNVGKTSPYRYIDEDFAAVVPGFTGRDKVVG</sequence>
<evidence type="ECO:0000256" key="2">
    <source>
        <dbReference type="PIRSR" id="PIRSR000097-1"/>
    </source>
</evidence>
<gene>
    <name evidence="6" type="ORF">KASA_0O00902G</name>
</gene>
<dbReference type="PROSITE" id="PS00798">
    <property type="entry name" value="ALDOKETO_REDUCTASE_1"/>
    <property type="match status" value="1"/>
</dbReference>
<dbReference type="PRINTS" id="PR00069">
    <property type="entry name" value="ALDKETRDTASE"/>
</dbReference>
<dbReference type="STRING" id="1789683.A0A1X7R1L6"/>
<proteinExistence type="predicted"/>
<evidence type="ECO:0000256" key="3">
    <source>
        <dbReference type="PIRSR" id="PIRSR000097-2"/>
    </source>
</evidence>
<dbReference type="Gene3D" id="3.20.20.100">
    <property type="entry name" value="NADP-dependent oxidoreductase domain"/>
    <property type="match status" value="1"/>
</dbReference>
<dbReference type="PROSITE" id="PS00063">
    <property type="entry name" value="ALDOKETO_REDUCTASE_3"/>
    <property type="match status" value="1"/>
</dbReference>
<evidence type="ECO:0000313" key="6">
    <source>
        <dbReference type="EMBL" id="SMN19545.1"/>
    </source>
</evidence>
<reference evidence="6 7" key="1">
    <citation type="submission" date="2017-04" db="EMBL/GenBank/DDBJ databases">
        <authorList>
            <person name="Afonso C.L."/>
            <person name="Miller P.J."/>
            <person name="Scott M.A."/>
            <person name="Spackman E."/>
            <person name="Goraichik I."/>
            <person name="Dimitrov K.M."/>
            <person name="Suarez D.L."/>
            <person name="Swayne D.E."/>
        </authorList>
    </citation>
    <scope>NUCLEOTIDE SEQUENCE [LARGE SCALE GENOMIC DNA]</scope>
</reference>
<dbReference type="SUPFAM" id="SSF51430">
    <property type="entry name" value="NAD(P)-linked oxidoreductase"/>
    <property type="match status" value="1"/>
</dbReference>
<dbReference type="OrthoDB" id="416253at2759"/>
<keyword evidence="1" id="KW-0560">Oxidoreductase</keyword>
<evidence type="ECO:0000256" key="1">
    <source>
        <dbReference type="ARBA" id="ARBA00023002"/>
    </source>
</evidence>
<dbReference type="Proteomes" id="UP000196158">
    <property type="component" value="Unassembled WGS sequence"/>
</dbReference>
<dbReference type="InterPro" id="IPR023210">
    <property type="entry name" value="NADP_OxRdtase_dom"/>
</dbReference>
<dbReference type="PIRSF" id="PIRSF000097">
    <property type="entry name" value="AKR"/>
    <property type="match status" value="1"/>
</dbReference>
<accession>A0A1X7R1L6</accession>
<evidence type="ECO:0000313" key="7">
    <source>
        <dbReference type="Proteomes" id="UP000196158"/>
    </source>
</evidence>
<evidence type="ECO:0000259" key="5">
    <source>
        <dbReference type="Pfam" id="PF00248"/>
    </source>
</evidence>
<dbReference type="InterPro" id="IPR036812">
    <property type="entry name" value="NAD(P)_OxRdtase_dom_sf"/>
</dbReference>
<name>A0A1X7R1L6_9SACH</name>